<protein>
    <submittedName>
        <fullName evidence="1">Uncharacterized protein</fullName>
    </submittedName>
</protein>
<name>A0A7G9Z4X5_9EURY</name>
<dbReference type="AlphaFoldDB" id="A0A7G9Z4X5"/>
<organism evidence="1">
    <name type="scientific">Candidatus Methanophaga sp. ANME-1 ERB7</name>
    <dbReference type="NCBI Taxonomy" id="2759913"/>
    <lineage>
        <taxon>Archaea</taxon>
        <taxon>Methanobacteriati</taxon>
        <taxon>Methanobacteriota</taxon>
        <taxon>Stenosarchaea group</taxon>
        <taxon>Methanomicrobia</taxon>
        <taxon>Candidatus Methanophagales</taxon>
        <taxon>Candidatus Methanophagaceae</taxon>
        <taxon>Candidatus Methanophaga</taxon>
    </lineage>
</organism>
<gene>
    <name evidence="1" type="ORF">NDMCNHHP_00009</name>
</gene>
<proteinExistence type="predicted"/>
<dbReference type="EMBL" id="MT631609">
    <property type="protein sequence ID" value="QNO55309.1"/>
    <property type="molecule type" value="Genomic_DNA"/>
</dbReference>
<reference evidence="1" key="1">
    <citation type="submission" date="2020-06" db="EMBL/GenBank/DDBJ databases">
        <title>Unique genomic features of the anaerobic methanotrophic archaea.</title>
        <authorList>
            <person name="Chadwick G.L."/>
            <person name="Skennerton C.T."/>
            <person name="Laso-Perez R."/>
            <person name="Leu A.O."/>
            <person name="Speth D.R."/>
            <person name="Yu H."/>
            <person name="Morgan-Lang C."/>
            <person name="Hatzenpichler R."/>
            <person name="Goudeau D."/>
            <person name="Malmstrom R."/>
            <person name="Brazelton W.J."/>
            <person name="Woyke T."/>
            <person name="Hallam S.J."/>
            <person name="Tyson G.W."/>
            <person name="Wegener G."/>
            <person name="Boetius A."/>
            <person name="Orphan V."/>
        </authorList>
    </citation>
    <scope>NUCLEOTIDE SEQUENCE</scope>
</reference>
<evidence type="ECO:0000313" key="1">
    <source>
        <dbReference type="EMBL" id="QNO55309.1"/>
    </source>
</evidence>
<accession>A0A7G9Z4X5</accession>
<sequence length="67" mass="7946">MDKRGDGRFIKGKDIWDLDFGEIVIKKETVKRFAHKYRGNVRLALGRICTKEDFERKKKDVLNRPLP</sequence>